<keyword evidence="4" id="KW-1185">Reference proteome</keyword>
<keyword evidence="2" id="KW-1133">Transmembrane helix</keyword>
<dbReference type="EMBL" id="NFHO01000008">
    <property type="protein sequence ID" value="OUN42348.1"/>
    <property type="molecule type" value="Genomic_DNA"/>
</dbReference>
<evidence type="ECO:0000256" key="1">
    <source>
        <dbReference type="SAM" id="MobiDB-lite"/>
    </source>
</evidence>
<organism evidence="3 4">
    <name type="scientific">Enorma massiliensis</name>
    <dbReference type="NCBI Taxonomy" id="1472761"/>
    <lineage>
        <taxon>Bacteria</taxon>
        <taxon>Bacillati</taxon>
        <taxon>Actinomycetota</taxon>
        <taxon>Coriobacteriia</taxon>
        <taxon>Coriobacteriales</taxon>
        <taxon>Coriobacteriaceae</taxon>
        <taxon>Enorma</taxon>
    </lineage>
</organism>
<reference evidence="4" key="1">
    <citation type="submission" date="2017-04" db="EMBL/GenBank/DDBJ databases">
        <title>Function of individual gut microbiota members based on whole genome sequencing of pure cultures obtained from chicken caecum.</title>
        <authorList>
            <person name="Medvecky M."/>
            <person name="Cejkova D."/>
            <person name="Polansky O."/>
            <person name="Karasova D."/>
            <person name="Kubasova T."/>
            <person name="Cizek A."/>
            <person name="Rychlik I."/>
        </authorList>
    </citation>
    <scope>NUCLEOTIDE SEQUENCE [LARGE SCALE GENOMIC DNA]</scope>
    <source>
        <strain evidence="4">An70</strain>
    </source>
</reference>
<evidence type="ECO:0000256" key="2">
    <source>
        <dbReference type="SAM" id="Phobius"/>
    </source>
</evidence>
<feature type="compositionally biased region" description="Basic and acidic residues" evidence="1">
    <location>
        <begin position="1"/>
        <end position="20"/>
    </location>
</feature>
<feature type="transmembrane region" description="Helical" evidence="2">
    <location>
        <begin position="76"/>
        <end position="98"/>
    </location>
</feature>
<evidence type="ECO:0008006" key="5">
    <source>
        <dbReference type="Google" id="ProtNLM"/>
    </source>
</evidence>
<comment type="caution">
    <text evidence="3">The sequence shown here is derived from an EMBL/GenBank/DDBJ whole genome shotgun (WGS) entry which is preliminary data.</text>
</comment>
<keyword evidence="2" id="KW-0812">Transmembrane</keyword>
<dbReference type="Proteomes" id="UP000196560">
    <property type="component" value="Unassembled WGS sequence"/>
</dbReference>
<name>A0A1Y3U551_9ACTN</name>
<accession>A0A1Y3U551</accession>
<dbReference type="eggNOG" id="ENOG5031UXV">
    <property type="taxonomic scope" value="Bacteria"/>
</dbReference>
<gene>
    <name evidence="3" type="ORF">B5G21_07750</name>
</gene>
<protein>
    <recommendedName>
        <fullName evidence="5">DUF4190 domain-containing protein</fullName>
    </recommendedName>
</protein>
<feature type="region of interest" description="Disordered" evidence="1">
    <location>
        <begin position="1"/>
        <end position="22"/>
    </location>
</feature>
<sequence>MSEHFDANQIDEAKDSEQFHRTPGPALPIISLVASIAGAAIGYYINWPVGVVLVITSIVCGVLARKRRAPYRWAATIGIIISALCLVVCVVVVSIVMYQMQQMNSLLS</sequence>
<dbReference type="RefSeq" id="WP_087186711.1">
    <property type="nucleotide sequence ID" value="NZ_DBEYNO010000137.1"/>
</dbReference>
<feature type="transmembrane region" description="Helical" evidence="2">
    <location>
        <begin position="47"/>
        <end position="64"/>
    </location>
</feature>
<evidence type="ECO:0000313" key="3">
    <source>
        <dbReference type="EMBL" id="OUN42348.1"/>
    </source>
</evidence>
<proteinExistence type="predicted"/>
<keyword evidence="2" id="KW-0472">Membrane</keyword>
<dbReference type="AlphaFoldDB" id="A0A1Y3U551"/>
<evidence type="ECO:0000313" key="4">
    <source>
        <dbReference type="Proteomes" id="UP000196560"/>
    </source>
</evidence>